<name>A0A9P4NFI0_9PEZI</name>
<protein>
    <submittedName>
        <fullName evidence="1">Uncharacterized protein</fullName>
    </submittedName>
</protein>
<comment type="caution">
    <text evidence="1">The sequence shown here is derived from an EMBL/GenBank/DDBJ whole genome shotgun (WGS) entry which is preliminary data.</text>
</comment>
<accession>A0A9P4NFI0</accession>
<gene>
    <name evidence="1" type="ORF">EJ08DRAFT_738970</name>
</gene>
<reference evidence="1" key="1">
    <citation type="journal article" date="2020" name="Stud. Mycol.">
        <title>101 Dothideomycetes genomes: a test case for predicting lifestyles and emergence of pathogens.</title>
        <authorList>
            <person name="Haridas S."/>
            <person name="Albert R."/>
            <person name="Binder M."/>
            <person name="Bloem J."/>
            <person name="Labutti K."/>
            <person name="Salamov A."/>
            <person name="Andreopoulos B."/>
            <person name="Baker S."/>
            <person name="Barry K."/>
            <person name="Bills G."/>
            <person name="Bluhm B."/>
            <person name="Cannon C."/>
            <person name="Castanera R."/>
            <person name="Culley D."/>
            <person name="Daum C."/>
            <person name="Ezra D."/>
            <person name="Gonzalez J."/>
            <person name="Henrissat B."/>
            <person name="Kuo A."/>
            <person name="Liang C."/>
            <person name="Lipzen A."/>
            <person name="Lutzoni F."/>
            <person name="Magnuson J."/>
            <person name="Mondo S."/>
            <person name="Nolan M."/>
            <person name="Ohm R."/>
            <person name="Pangilinan J."/>
            <person name="Park H.-J."/>
            <person name="Ramirez L."/>
            <person name="Alfaro M."/>
            <person name="Sun H."/>
            <person name="Tritt A."/>
            <person name="Yoshinaga Y."/>
            <person name="Zwiers L.-H."/>
            <person name="Turgeon B."/>
            <person name="Goodwin S."/>
            <person name="Spatafora J."/>
            <person name="Crous P."/>
            <person name="Grigoriev I."/>
        </authorList>
    </citation>
    <scope>NUCLEOTIDE SEQUENCE</scope>
    <source>
        <strain evidence="1">CBS 130266</strain>
    </source>
</reference>
<dbReference type="EMBL" id="MU007122">
    <property type="protein sequence ID" value="KAF2418965.1"/>
    <property type="molecule type" value="Genomic_DNA"/>
</dbReference>
<dbReference type="AlphaFoldDB" id="A0A9P4NFI0"/>
<organism evidence="1 2">
    <name type="scientific">Tothia fuscella</name>
    <dbReference type="NCBI Taxonomy" id="1048955"/>
    <lineage>
        <taxon>Eukaryota</taxon>
        <taxon>Fungi</taxon>
        <taxon>Dikarya</taxon>
        <taxon>Ascomycota</taxon>
        <taxon>Pezizomycotina</taxon>
        <taxon>Dothideomycetes</taxon>
        <taxon>Pleosporomycetidae</taxon>
        <taxon>Venturiales</taxon>
        <taxon>Cylindrosympodiaceae</taxon>
        <taxon>Tothia</taxon>
    </lineage>
</organism>
<proteinExistence type="predicted"/>
<dbReference type="Proteomes" id="UP000800235">
    <property type="component" value="Unassembled WGS sequence"/>
</dbReference>
<keyword evidence="2" id="KW-1185">Reference proteome</keyword>
<dbReference type="OrthoDB" id="3905718at2759"/>
<sequence>MEDNLQQFADLSVNDAANTNPTHDEDVDESFPFLVLPPELRNKTYEVLLEGGWQLHTATPEGRYNVMELIDGDIPLSDAQSTKINLTQANHRIHDEMTTLYTNEKLYFDFDRYTIIDICKWQGVIKDDMFDIEIQKKKGGVEEVVVKTPYKLAYVDARTLRALIGEAIDNHGAKKEVGLGDILGGHFLMTFMLVVGNYFGGGEYFEYETELNEEDVGTPEMSKEEKSDAVKEYMDRWENSGKMSQKFEHSVLTARVKKECNGCGKHEIEVTTRFGVVKL</sequence>
<evidence type="ECO:0000313" key="1">
    <source>
        <dbReference type="EMBL" id="KAF2418965.1"/>
    </source>
</evidence>
<evidence type="ECO:0000313" key="2">
    <source>
        <dbReference type="Proteomes" id="UP000800235"/>
    </source>
</evidence>